<dbReference type="SUPFAM" id="SSF102705">
    <property type="entry name" value="NIF3 (NGG1p interacting factor 3)-like"/>
    <property type="match status" value="1"/>
</dbReference>
<comment type="similarity">
    <text evidence="1">Belongs to the GTP cyclohydrolase I type 2/NIF3 family.</text>
</comment>
<keyword evidence="3 4" id="KW-0479">Metal-binding</keyword>
<dbReference type="Proteomes" id="UP000261032">
    <property type="component" value="Unassembled WGS sequence"/>
</dbReference>
<dbReference type="GO" id="GO:0046872">
    <property type="term" value="F:metal ion binding"/>
    <property type="evidence" value="ECO:0007669"/>
    <property type="project" value="UniProtKB-KW"/>
</dbReference>
<evidence type="ECO:0000256" key="4">
    <source>
        <dbReference type="PIRSR" id="PIRSR602678-1"/>
    </source>
</evidence>
<dbReference type="InterPro" id="IPR002678">
    <property type="entry name" value="DUF34/NIF3"/>
</dbReference>
<sequence>MKVKHIINHLVEKGTWVDWDETRDIILSGTDSLDIEKIGVCWVATNKVIEQAIKQNIHFIISHENPFYHLSTAPQALALESAKRKKELLLSNNITLYRCHDVWDKIPNIGVADIWADRLGFSFQRDINSYIQHAEITEMTVEKLAKHVVDCLYEDGEHGVYVFGNPNKKIRQLGIGTGAATNIFQMLKHPCDACIVSDDGISNYYHAQYAIDNDLPLIVVNHSCCEIAGIKSMANYLEKQFPKIQVSYLEEGYTIHYYTK</sequence>
<evidence type="ECO:0000256" key="1">
    <source>
        <dbReference type="ARBA" id="ARBA00006964"/>
    </source>
</evidence>
<dbReference type="PANTHER" id="PTHR13799">
    <property type="entry name" value="NGG1 INTERACTING FACTOR 3"/>
    <property type="match status" value="1"/>
</dbReference>
<dbReference type="Pfam" id="PF01784">
    <property type="entry name" value="DUF34_NIF3"/>
    <property type="match status" value="1"/>
</dbReference>
<name>A0A3E3E9M2_9FIRM</name>
<proteinExistence type="inferred from homology"/>
<comment type="caution">
    <text evidence="5">The sequence shown here is derived from an EMBL/GenBank/DDBJ whole genome shotgun (WGS) entry which is preliminary data.</text>
</comment>
<evidence type="ECO:0000313" key="6">
    <source>
        <dbReference type="Proteomes" id="UP000261032"/>
    </source>
</evidence>
<dbReference type="RefSeq" id="WP_117582472.1">
    <property type="nucleotide sequence ID" value="NZ_QUSL01000037.1"/>
</dbReference>
<reference evidence="5 6" key="1">
    <citation type="submission" date="2018-08" db="EMBL/GenBank/DDBJ databases">
        <title>A genome reference for cultivated species of the human gut microbiota.</title>
        <authorList>
            <person name="Zou Y."/>
            <person name="Xue W."/>
            <person name="Luo G."/>
        </authorList>
    </citation>
    <scope>NUCLEOTIDE SEQUENCE [LARGE SCALE GENOMIC DNA]</scope>
    <source>
        <strain evidence="5 6">OM06-4</strain>
    </source>
</reference>
<dbReference type="PANTHER" id="PTHR13799:SF14">
    <property type="entry name" value="GTP CYCLOHYDROLASE 1 TYPE 2 HOMOLOG"/>
    <property type="match status" value="1"/>
</dbReference>
<evidence type="ECO:0000256" key="2">
    <source>
        <dbReference type="ARBA" id="ARBA00022112"/>
    </source>
</evidence>
<dbReference type="InterPro" id="IPR036069">
    <property type="entry name" value="DUF34/NIF3_sf"/>
</dbReference>
<accession>A0A3E3E9M2</accession>
<evidence type="ECO:0000313" key="5">
    <source>
        <dbReference type="EMBL" id="RGD79321.1"/>
    </source>
</evidence>
<feature type="binding site" evidence="4">
    <location>
        <position position="222"/>
    </location>
    <ligand>
        <name>a divalent metal cation</name>
        <dbReference type="ChEBI" id="CHEBI:60240"/>
        <label>1</label>
    </ligand>
</feature>
<evidence type="ECO:0000256" key="3">
    <source>
        <dbReference type="ARBA" id="ARBA00022723"/>
    </source>
</evidence>
<feature type="binding site" evidence="4">
    <location>
        <position position="63"/>
    </location>
    <ligand>
        <name>a divalent metal cation</name>
        <dbReference type="ChEBI" id="CHEBI:60240"/>
        <label>1</label>
    </ligand>
</feature>
<dbReference type="EMBL" id="QUSL01000037">
    <property type="protein sequence ID" value="RGD79321.1"/>
    <property type="molecule type" value="Genomic_DNA"/>
</dbReference>
<dbReference type="AlphaFoldDB" id="A0A3E3E9M2"/>
<organism evidence="5 6">
    <name type="scientific">Thomasclavelia ramosa</name>
    <dbReference type="NCBI Taxonomy" id="1547"/>
    <lineage>
        <taxon>Bacteria</taxon>
        <taxon>Bacillati</taxon>
        <taxon>Bacillota</taxon>
        <taxon>Erysipelotrichia</taxon>
        <taxon>Erysipelotrichales</taxon>
        <taxon>Coprobacillaceae</taxon>
        <taxon>Thomasclavelia</taxon>
    </lineage>
</organism>
<dbReference type="GO" id="GO:0005737">
    <property type="term" value="C:cytoplasm"/>
    <property type="evidence" value="ECO:0007669"/>
    <property type="project" value="TreeGrafter"/>
</dbReference>
<protein>
    <recommendedName>
        <fullName evidence="2">GTP cyclohydrolase 1 type 2 homolog</fullName>
    </recommendedName>
</protein>
<dbReference type="Gene3D" id="3.40.1390.30">
    <property type="entry name" value="NIF3 (NGG1p interacting factor 3)-like"/>
    <property type="match status" value="2"/>
</dbReference>
<feature type="binding site" evidence="4">
    <location>
        <position position="226"/>
    </location>
    <ligand>
        <name>a divalent metal cation</name>
        <dbReference type="ChEBI" id="CHEBI:60240"/>
        <label>1</label>
    </ligand>
</feature>
<feature type="binding site" evidence="4">
    <location>
        <position position="104"/>
    </location>
    <ligand>
        <name>a divalent metal cation</name>
        <dbReference type="ChEBI" id="CHEBI:60240"/>
        <label>1</label>
    </ligand>
</feature>
<gene>
    <name evidence="5" type="ORF">DXB93_16275</name>
</gene>